<dbReference type="Pfam" id="PF10509">
    <property type="entry name" value="GalKase_gal_bdg"/>
    <property type="match status" value="1"/>
</dbReference>
<dbReference type="InterPro" id="IPR019741">
    <property type="entry name" value="Galactokinase_CS"/>
</dbReference>
<dbReference type="GO" id="GO:0006012">
    <property type="term" value="P:galactose metabolic process"/>
    <property type="evidence" value="ECO:0007669"/>
    <property type="project" value="TreeGrafter"/>
</dbReference>
<protein>
    <submittedName>
        <fullName evidence="4">Galactokinase</fullName>
    </submittedName>
</protein>
<dbReference type="PANTHER" id="PTHR10457">
    <property type="entry name" value="MEVALONATE KINASE/GALACTOKINASE"/>
    <property type="match status" value="1"/>
</dbReference>
<dbReference type="GO" id="GO:0005829">
    <property type="term" value="C:cytosol"/>
    <property type="evidence" value="ECO:0007669"/>
    <property type="project" value="TreeGrafter"/>
</dbReference>
<dbReference type="InterPro" id="IPR019539">
    <property type="entry name" value="GalKase_N"/>
</dbReference>
<evidence type="ECO:0000313" key="5">
    <source>
        <dbReference type="Proteomes" id="UP000590442"/>
    </source>
</evidence>
<dbReference type="PROSITE" id="PS00106">
    <property type="entry name" value="GALACTOKINASE"/>
    <property type="match status" value="1"/>
</dbReference>
<proteinExistence type="predicted"/>
<dbReference type="InterPro" id="IPR020568">
    <property type="entry name" value="Ribosomal_Su5_D2-typ_SF"/>
</dbReference>
<gene>
    <name evidence="4" type="ORF">GGR42_003332</name>
</gene>
<dbReference type="AlphaFoldDB" id="A0A846QWW9"/>
<keyword evidence="2" id="KW-0067">ATP-binding</keyword>
<dbReference type="PANTHER" id="PTHR10457:SF7">
    <property type="entry name" value="GALACTOKINASE-RELATED"/>
    <property type="match status" value="1"/>
</dbReference>
<feature type="domain" description="Galactokinase N-terminal" evidence="3">
    <location>
        <begin position="7"/>
        <end position="46"/>
    </location>
</feature>
<comment type="caution">
    <text evidence="4">The sequence shown here is derived from an EMBL/GenBank/DDBJ whole genome shotgun (WGS) entry which is preliminary data.</text>
</comment>
<reference evidence="4 5" key="1">
    <citation type="submission" date="2020-03" db="EMBL/GenBank/DDBJ databases">
        <title>Genomic Encyclopedia of Type Strains, Phase IV (KMG-IV): sequencing the most valuable type-strain genomes for metagenomic binning, comparative biology and taxonomic classification.</title>
        <authorList>
            <person name="Goeker M."/>
        </authorList>
    </citation>
    <scope>NUCLEOTIDE SEQUENCE [LARGE SCALE GENOMIC DNA]</scope>
    <source>
        <strain evidence="4 5">DSM 29762</strain>
    </source>
</reference>
<dbReference type="GO" id="GO:0005524">
    <property type="term" value="F:ATP binding"/>
    <property type="evidence" value="ECO:0007669"/>
    <property type="project" value="UniProtKB-KW"/>
</dbReference>
<evidence type="ECO:0000256" key="1">
    <source>
        <dbReference type="ARBA" id="ARBA00022741"/>
    </source>
</evidence>
<dbReference type="RefSeq" id="WP_245201493.1">
    <property type="nucleotide sequence ID" value="NZ_JAATJJ010000002.1"/>
</dbReference>
<dbReference type="EMBL" id="JAATJJ010000002">
    <property type="protein sequence ID" value="NJB72841.1"/>
    <property type="molecule type" value="Genomic_DNA"/>
</dbReference>
<dbReference type="Proteomes" id="UP000590442">
    <property type="component" value="Unassembled WGS sequence"/>
</dbReference>
<sequence>MDNLEDFKSDVLIKSPGRINLIGEHIDYNGGSVLPAAINLKINLSFRRNNKSTCSIWSRNYSIGFSFDPKTVKRSDTE</sequence>
<evidence type="ECO:0000256" key="2">
    <source>
        <dbReference type="ARBA" id="ARBA00022840"/>
    </source>
</evidence>
<dbReference type="GO" id="GO:0004335">
    <property type="term" value="F:galactokinase activity"/>
    <property type="evidence" value="ECO:0007669"/>
    <property type="project" value="TreeGrafter"/>
</dbReference>
<organism evidence="4 5">
    <name type="scientific">Saonia flava</name>
    <dbReference type="NCBI Taxonomy" id="523696"/>
    <lineage>
        <taxon>Bacteria</taxon>
        <taxon>Pseudomonadati</taxon>
        <taxon>Bacteroidota</taxon>
        <taxon>Flavobacteriia</taxon>
        <taxon>Flavobacteriales</taxon>
        <taxon>Flavobacteriaceae</taxon>
        <taxon>Saonia</taxon>
    </lineage>
</organism>
<evidence type="ECO:0000259" key="3">
    <source>
        <dbReference type="Pfam" id="PF10509"/>
    </source>
</evidence>
<accession>A0A846QWW9</accession>
<keyword evidence="4" id="KW-0418">Kinase</keyword>
<dbReference type="SUPFAM" id="SSF54211">
    <property type="entry name" value="Ribosomal protein S5 domain 2-like"/>
    <property type="match status" value="1"/>
</dbReference>
<keyword evidence="5" id="KW-1185">Reference proteome</keyword>
<keyword evidence="1" id="KW-0547">Nucleotide-binding</keyword>
<dbReference type="Gene3D" id="3.30.230.10">
    <property type="match status" value="1"/>
</dbReference>
<keyword evidence="4" id="KW-0808">Transferase</keyword>
<name>A0A846QWW9_9FLAO</name>
<dbReference type="InterPro" id="IPR014721">
    <property type="entry name" value="Ribsml_uS5_D2-typ_fold_subgr"/>
</dbReference>
<evidence type="ECO:0000313" key="4">
    <source>
        <dbReference type="EMBL" id="NJB72841.1"/>
    </source>
</evidence>